<evidence type="ECO:0000313" key="3">
    <source>
        <dbReference type="Proteomes" id="UP000593765"/>
    </source>
</evidence>
<feature type="signal peptide" evidence="1">
    <location>
        <begin position="1"/>
        <end position="22"/>
    </location>
</feature>
<name>A0A7M2X3L1_9BACT</name>
<dbReference type="KEGG" id="hbs:IPV69_05580"/>
<feature type="chain" id="PRO_5034024917" description="Cytochrome c domain-containing protein" evidence="1">
    <location>
        <begin position="23"/>
        <end position="439"/>
    </location>
</feature>
<protein>
    <recommendedName>
        <fullName evidence="4">Cytochrome c domain-containing protein</fullName>
    </recommendedName>
</protein>
<sequence length="439" mass="49192">MYRRRPIIGLSVLICLSFAATARSQYEYNQKPINYSNAAVSDPVAQLQKRILAGSVELRPRGDQGYLRSVLAELGILESSQTLVFSKTSFQREGIHPSTPRALYFDDDTYIGYVQGGDVLEVATTDPAIGTVFYTLDQFARGKPRFVRQTENCLQCHASTMTHDVPGLMIRSVYPDPRGQPILSEGTKVTTHESPFSERYGGWYISGRHGAFDVQKHMGNLVGKSRDDAEPVDPKAGTNVTDLSKFFDTSAYLTPHSDIVAMTVLAHQAEAHNLMTKANYACKFALRDARIMNEALGQPLDEMSDSTHRRINSSAETLLRYLLFCDEAPLAAPIEGTSTFARDFTARGPRDSRGRSLRDFDLTRRTFKYPLSYLIYSRGFDGLPEQTRSRLYARLFEVLTGKDQDKAFAHLSADDRRAILEILLETKKDLPACFQATRP</sequence>
<reference evidence="2 3" key="1">
    <citation type="submission" date="2020-10" db="EMBL/GenBank/DDBJ databases">
        <title>Wide distribution of Phycisphaera-like planctomycetes from WD2101 soil group in peatlands and genome analysis of the first cultivated representative.</title>
        <authorList>
            <person name="Dedysh S.N."/>
            <person name="Beletsky A.V."/>
            <person name="Ivanova A."/>
            <person name="Kulichevskaya I.S."/>
            <person name="Suzina N.E."/>
            <person name="Philippov D.A."/>
            <person name="Rakitin A.L."/>
            <person name="Mardanov A.V."/>
            <person name="Ravin N.V."/>
        </authorList>
    </citation>
    <scope>NUCLEOTIDE SEQUENCE [LARGE SCALE GENOMIC DNA]</scope>
    <source>
        <strain evidence="2 3">M1803</strain>
    </source>
</reference>
<gene>
    <name evidence="2" type="ORF">IPV69_05580</name>
</gene>
<evidence type="ECO:0000256" key="1">
    <source>
        <dbReference type="SAM" id="SignalP"/>
    </source>
</evidence>
<dbReference type="EMBL" id="CP063458">
    <property type="protein sequence ID" value="QOV92348.1"/>
    <property type="molecule type" value="Genomic_DNA"/>
</dbReference>
<evidence type="ECO:0008006" key="4">
    <source>
        <dbReference type="Google" id="ProtNLM"/>
    </source>
</evidence>
<organism evidence="2 3">
    <name type="scientific">Humisphaera borealis</name>
    <dbReference type="NCBI Taxonomy" id="2807512"/>
    <lineage>
        <taxon>Bacteria</taxon>
        <taxon>Pseudomonadati</taxon>
        <taxon>Planctomycetota</taxon>
        <taxon>Phycisphaerae</taxon>
        <taxon>Tepidisphaerales</taxon>
        <taxon>Tepidisphaeraceae</taxon>
        <taxon>Humisphaera</taxon>
    </lineage>
</organism>
<keyword evidence="1" id="KW-0732">Signal</keyword>
<dbReference type="Proteomes" id="UP000593765">
    <property type="component" value="Chromosome"/>
</dbReference>
<accession>A0A7M2X3L1</accession>
<proteinExistence type="predicted"/>
<keyword evidence="3" id="KW-1185">Reference proteome</keyword>
<dbReference type="AlphaFoldDB" id="A0A7M2X3L1"/>
<evidence type="ECO:0000313" key="2">
    <source>
        <dbReference type="EMBL" id="QOV92348.1"/>
    </source>
</evidence>